<dbReference type="AlphaFoldDB" id="X1VNU0"/>
<sequence>LSALPNMFFGTTGEFVKQMGLTPEIREADARMLEQLRGIFRKQYLEQTTKHDEWVKARPELTPPPQLEEGIIEAFKSNPGVLKDPSVWGWVVGESAAFMIAFLGTTLAVTAATGNPFAGLAAGVAVTTPAQSQDLYEDLLESGATEEQAALLAVPIGVVISSVEAVGAFPFLRAVSPAFSKILRKNIQKEFTRQSVAHLAKRGLLTFTQVEIAETLEEITQSVIHNATVKTIDENRAILEGLDETAVRTLMAVAPFAVLG</sequence>
<feature type="non-terminal residue" evidence="1">
    <location>
        <position position="1"/>
    </location>
</feature>
<accession>X1VNU0</accession>
<dbReference type="EMBL" id="BARW01025617">
    <property type="protein sequence ID" value="GAJ10525.1"/>
    <property type="molecule type" value="Genomic_DNA"/>
</dbReference>
<comment type="caution">
    <text evidence="1">The sequence shown here is derived from an EMBL/GenBank/DDBJ whole genome shotgun (WGS) entry which is preliminary data.</text>
</comment>
<feature type="non-terminal residue" evidence="1">
    <location>
        <position position="260"/>
    </location>
</feature>
<evidence type="ECO:0000313" key="1">
    <source>
        <dbReference type="EMBL" id="GAJ10525.1"/>
    </source>
</evidence>
<protein>
    <submittedName>
        <fullName evidence="1">Uncharacterized protein</fullName>
    </submittedName>
</protein>
<organism evidence="1">
    <name type="scientific">marine sediment metagenome</name>
    <dbReference type="NCBI Taxonomy" id="412755"/>
    <lineage>
        <taxon>unclassified sequences</taxon>
        <taxon>metagenomes</taxon>
        <taxon>ecological metagenomes</taxon>
    </lineage>
</organism>
<name>X1VNU0_9ZZZZ</name>
<reference evidence="1" key="1">
    <citation type="journal article" date="2014" name="Front. Microbiol.">
        <title>High frequency of phylogenetically diverse reductive dehalogenase-homologous genes in deep subseafloor sedimentary metagenomes.</title>
        <authorList>
            <person name="Kawai M."/>
            <person name="Futagami T."/>
            <person name="Toyoda A."/>
            <person name="Takaki Y."/>
            <person name="Nishi S."/>
            <person name="Hori S."/>
            <person name="Arai W."/>
            <person name="Tsubouchi T."/>
            <person name="Morono Y."/>
            <person name="Uchiyama I."/>
            <person name="Ito T."/>
            <person name="Fujiyama A."/>
            <person name="Inagaki F."/>
            <person name="Takami H."/>
        </authorList>
    </citation>
    <scope>NUCLEOTIDE SEQUENCE</scope>
    <source>
        <strain evidence="1">Expedition CK06-06</strain>
    </source>
</reference>
<gene>
    <name evidence="1" type="ORF">S12H4_41944</name>
</gene>
<proteinExistence type="predicted"/>